<feature type="transmembrane region" description="Helical" evidence="6">
    <location>
        <begin position="269"/>
        <end position="289"/>
    </location>
</feature>
<comment type="subcellular location">
    <subcellularLocation>
        <location evidence="1">Cell membrane</location>
        <topology evidence="1">Multi-pass membrane protein</topology>
    </subcellularLocation>
</comment>
<dbReference type="PANTHER" id="PTHR33529">
    <property type="entry name" value="SLR0882 PROTEIN-RELATED"/>
    <property type="match status" value="1"/>
</dbReference>
<evidence type="ECO:0000256" key="6">
    <source>
        <dbReference type="SAM" id="Phobius"/>
    </source>
</evidence>
<feature type="transmembrane region" description="Helical" evidence="6">
    <location>
        <begin position="331"/>
        <end position="352"/>
    </location>
</feature>
<evidence type="ECO:0000256" key="4">
    <source>
        <dbReference type="ARBA" id="ARBA00022989"/>
    </source>
</evidence>
<keyword evidence="3 6" id="KW-0812">Transmembrane</keyword>
<reference evidence="8" key="1">
    <citation type="submission" date="2015-08" db="EMBL/GenBank/DDBJ databases">
        <authorList>
            <person name="Varghese N."/>
        </authorList>
    </citation>
    <scope>NUCLEOTIDE SEQUENCE [LARGE SCALE GENOMIC DNA]</scope>
    <source>
        <strain evidence="8">DSM 17901</strain>
    </source>
</reference>
<dbReference type="STRING" id="375574.GCA_001418035_01845"/>
<organism evidence="7 8">
    <name type="scientific">Gulbenkiania indica</name>
    <dbReference type="NCBI Taxonomy" id="375574"/>
    <lineage>
        <taxon>Bacteria</taxon>
        <taxon>Pseudomonadati</taxon>
        <taxon>Pseudomonadota</taxon>
        <taxon>Betaproteobacteria</taxon>
        <taxon>Neisseriales</taxon>
        <taxon>Chromobacteriaceae</taxon>
        <taxon>Gulbenkiania</taxon>
    </lineage>
</organism>
<name>A0A0K6H0P5_9NEIS</name>
<evidence type="ECO:0000256" key="2">
    <source>
        <dbReference type="ARBA" id="ARBA00022475"/>
    </source>
</evidence>
<proteinExistence type="predicted"/>
<feature type="transmembrane region" description="Helical" evidence="6">
    <location>
        <begin position="101"/>
        <end position="122"/>
    </location>
</feature>
<feature type="transmembrane region" description="Helical" evidence="6">
    <location>
        <begin position="67"/>
        <end position="89"/>
    </location>
</feature>
<keyword evidence="4 6" id="KW-1133">Transmembrane helix</keyword>
<evidence type="ECO:0000256" key="3">
    <source>
        <dbReference type="ARBA" id="ARBA00022692"/>
    </source>
</evidence>
<dbReference type="PANTHER" id="PTHR33529:SF2">
    <property type="entry name" value="LIPOPOLYSACCHARIDE EXPORT SYSTEM PERMEASE PROTEIN LPTG"/>
    <property type="match status" value="1"/>
</dbReference>
<sequence>MKLITRYVLGELALYTFFTLLALLGLFAFFDIVKEVPDLGQGNYTLWVMLAYVGLLMPGHAYELMPLAVLIGALVAMSQLAMSSEYTVIRTSGVSLRQVGGILFLFGLIFALVTMLLGELVAPAAEQQAERMRLGATRSMVAQEFQSGIWVKDNRNFINVGEMLPDNTLLKVRIYTYDQDYRLVTTRYADRGVYNGERKLWQLENVRESRLFRDHVESQVYPRLDWNSVVEPRILDVLLVVPEQMSAASLVRYIEHLSANKQKTSRYEIALWGKVFYPLACVSMALVALAFTPRQRRQGQLGLRVFAGICLGVGFHFINRLFGHLGLLYDWNAVLAATVPTLLFLVAGVALIRLQEKH</sequence>
<feature type="transmembrane region" description="Helical" evidence="6">
    <location>
        <begin position="301"/>
        <end position="319"/>
    </location>
</feature>
<dbReference type="OrthoDB" id="9776227at2"/>
<evidence type="ECO:0000256" key="1">
    <source>
        <dbReference type="ARBA" id="ARBA00004651"/>
    </source>
</evidence>
<protein>
    <submittedName>
        <fullName evidence="7">Lipopolysaccharide export LptBFGC system, permease protein LptF</fullName>
    </submittedName>
</protein>
<keyword evidence="5 6" id="KW-0472">Membrane</keyword>
<dbReference type="Proteomes" id="UP000243535">
    <property type="component" value="Unassembled WGS sequence"/>
</dbReference>
<feature type="transmembrane region" description="Helical" evidence="6">
    <location>
        <begin position="44"/>
        <end position="61"/>
    </location>
</feature>
<dbReference type="EMBL" id="CYHA01000004">
    <property type="protein sequence ID" value="CUA84334.1"/>
    <property type="molecule type" value="Genomic_DNA"/>
</dbReference>
<gene>
    <name evidence="7" type="ORF">Ga0061063_2055</name>
</gene>
<accession>A0A0K6H0P5</accession>
<dbReference type="RefSeq" id="WP_054286503.1">
    <property type="nucleotide sequence ID" value="NZ_CYHA01000004.1"/>
</dbReference>
<dbReference type="InterPro" id="IPR030923">
    <property type="entry name" value="LptG"/>
</dbReference>
<evidence type="ECO:0000256" key="5">
    <source>
        <dbReference type="ARBA" id="ARBA00023136"/>
    </source>
</evidence>
<dbReference type="InterPro" id="IPR005495">
    <property type="entry name" value="LptG/LptF_permease"/>
</dbReference>
<keyword evidence="2" id="KW-1003">Cell membrane</keyword>
<dbReference type="Pfam" id="PF03739">
    <property type="entry name" value="LptF_LptG"/>
    <property type="match status" value="1"/>
</dbReference>
<dbReference type="AlphaFoldDB" id="A0A0K6H0P5"/>
<evidence type="ECO:0000313" key="7">
    <source>
        <dbReference type="EMBL" id="CUA84334.1"/>
    </source>
</evidence>
<keyword evidence="8" id="KW-1185">Reference proteome</keyword>
<dbReference type="GO" id="GO:0055085">
    <property type="term" value="P:transmembrane transport"/>
    <property type="evidence" value="ECO:0007669"/>
    <property type="project" value="InterPro"/>
</dbReference>
<dbReference type="GO" id="GO:0043190">
    <property type="term" value="C:ATP-binding cassette (ABC) transporter complex"/>
    <property type="evidence" value="ECO:0007669"/>
    <property type="project" value="InterPro"/>
</dbReference>
<dbReference type="NCBIfam" id="TIGR04408">
    <property type="entry name" value="LptG_lptG"/>
    <property type="match status" value="1"/>
</dbReference>
<feature type="transmembrane region" description="Helical" evidence="6">
    <location>
        <begin position="12"/>
        <end position="32"/>
    </location>
</feature>
<dbReference type="GO" id="GO:0015920">
    <property type="term" value="P:lipopolysaccharide transport"/>
    <property type="evidence" value="ECO:0007669"/>
    <property type="project" value="TreeGrafter"/>
</dbReference>
<evidence type="ECO:0000313" key="8">
    <source>
        <dbReference type="Proteomes" id="UP000243535"/>
    </source>
</evidence>